<protein>
    <submittedName>
        <fullName evidence="3">Regulator of chromosome condensation, RCC1</fullName>
    </submittedName>
</protein>
<dbReference type="PROSITE" id="PS50012">
    <property type="entry name" value="RCC1_3"/>
    <property type="match status" value="2"/>
</dbReference>
<keyword evidence="4" id="KW-1185">Reference proteome</keyword>
<dbReference type="InterPro" id="IPR051210">
    <property type="entry name" value="Ub_ligase/GEF_domain"/>
</dbReference>
<dbReference type="AlphaFoldDB" id="A0AAN8Z3L6"/>
<feature type="repeat" description="RCC1" evidence="2">
    <location>
        <begin position="63"/>
        <end position="115"/>
    </location>
</feature>
<dbReference type="PANTHER" id="PTHR22870">
    <property type="entry name" value="REGULATOR OF CHROMOSOME CONDENSATION"/>
    <property type="match status" value="1"/>
</dbReference>
<dbReference type="EMBL" id="JBAMMX010000018">
    <property type="protein sequence ID" value="KAK6923521.1"/>
    <property type="molecule type" value="Genomic_DNA"/>
</dbReference>
<dbReference type="Proteomes" id="UP001370490">
    <property type="component" value="Unassembled WGS sequence"/>
</dbReference>
<proteinExistence type="predicted"/>
<evidence type="ECO:0000256" key="2">
    <source>
        <dbReference type="PROSITE-ProRule" id="PRU00235"/>
    </source>
</evidence>
<dbReference type="InterPro" id="IPR009091">
    <property type="entry name" value="RCC1/BLIP-II"/>
</dbReference>
<organism evidence="3 4">
    <name type="scientific">Dillenia turbinata</name>
    <dbReference type="NCBI Taxonomy" id="194707"/>
    <lineage>
        <taxon>Eukaryota</taxon>
        <taxon>Viridiplantae</taxon>
        <taxon>Streptophyta</taxon>
        <taxon>Embryophyta</taxon>
        <taxon>Tracheophyta</taxon>
        <taxon>Spermatophyta</taxon>
        <taxon>Magnoliopsida</taxon>
        <taxon>eudicotyledons</taxon>
        <taxon>Gunneridae</taxon>
        <taxon>Pentapetalae</taxon>
        <taxon>Dilleniales</taxon>
        <taxon>Dilleniaceae</taxon>
        <taxon>Dillenia</taxon>
    </lineage>
</organism>
<name>A0AAN8Z3L6_9MAGN</name>
<dbReference type="PANTHER" id="PTHR22870:SF395">
    <property type="entry name" value="UVB-RESISTANCE PROTEIN UVR8-RELATED"/>
    <property type="match status" value="1"/>
</dbReference>
<evidence type="ECO:0000313" key="4">
    <source>
        <dbReference type="Proteomes" id="UP001370490"/>
    </source>
</evidence>
<reference evidence="3 4" key="1">
    <citation type="submission" date="2023-12" db="EMBL/GenBank/DDBJ databases">
        <title>A high-quality genome assembly for Dillenia turbinata (Dilleniales).</title>
        <authorList>
            <person name="Chanderbali A."/>
        </authorList>
    </citation>
    <scope>NUCLEOTIDE SEQUENCE [LARGE SCALE GENOMIC DNA]</scope>
    <source>
        <strain evidence="3">LSX21</strain>
        <tissue evidence="3">Leaf</tissue>
    </source>
</reference>
<dbReference type="Gene3D" id="2.130.10.30">
    <property type="entry name" value="Regulator of chromosome condensation 1/beta-lactamase-inhibitor protein II"/>
    <property type="match status" value="1"/>
</dbReference>
<dbReference type="Pfam" id="PF00415">
    <property type="entry name" value="RCC1"/>
    <property type="match status" value="2"/>
</dbReference>
<feature type="repeat" description="RCC1" evidence="2">
    <location>
        <begin position="115"/>
        <end position="178"/>
    </location>
</feature>
<sequence length="181" mass="19353">MHFLCNTYITQRKGGLVALYGNGAMTRLWGKMTCGTWRLKELLQGYCIQLVLMAERFWGPGGGELYTWGSNENGCLGTGCTNATSLPEKVQGPFSRESVSSVSCGWKHTAAISGGNVFTWGWGGANGTFSDDGHSSGGQLGHGNDIDYLGPTLVKFGQNVKALEVSCGFNHSGVILEYVQA</sequence>
<evidence type="ECO:0000313" key="3">
    <source>
        <dbReference type="EMBL" id="KAK6923521.1"/>
    </source>
</evidence>
<gene>
    <name evidence="3" type="ORF">RJ641_011825</name>
</gene>
<keyword evidence="1" id="KW-0677">Repeat</keyword>
<dbReference type="SUPFAM" id="SSF50985">
    <property type="entry name" value="RCC1/BLIP-II"/>
    <property type="match status" value="1"/>
</dbReference>
<evidence type="ECO:0000256" key="1">
    <source>
        <dbReference type="ARBA" id="ARBA00022737"/>
    </source>
</evidence>
<dbReference type="InterPro" id="IPR000408">
    <property type="entry name" value="Reg_chr_condens"/>
</dbReference>
<comment type="caution">
    <text evidence="3">The sequence shown here is derived from an EMBL/GenBank/DDBJ whole genome shotgun (WGS) entry which is preliminary data.</text>
</comment>
<accession>A0AAN8Z3L6</accession>